<dbReference type="SUPFAM" id="SSF46689">
    <property type="entry name" value="Homeodomain-like"/>
    <property type="match status" value="2"/>
</dbReference>
<dbReference type="EMBL" id="JACHHP010000004">
    <property type="protein sequence ID" value="MBB5208884.1"/>
    <property type="molecule type" value="Genomic_DNA"/>
</dbReference>
<dbReference type="GO" id="GO:0003700">
    <property type="term" value="F:DNA-binding transcription factor activity"/>
    <property type="evidence" value="ECO:0007669"/>
    <property type="project" value="InterPro"/>
</dbReference>
<sequence>MTAHAPRAIPVTVVLPPRTLLLDVAGPIEVLRVANRLQHAVRFDIAWVGPAARVTSSIGLVLDGIAPLPAALPDGALVVVSGAVDDVAFASSTADAARDAADEARIVAWLHNSVRAGHTLASICSGALLAARAGLLDGIACTTHHACIDALAALAPAAKVLDNRLYVGENERWSSAGVTSGVDLMLHLVARQAGPACAAAVARHLVVYARRGGSDPQHSHWLDGRNHLHPAVHRVQDAIAQAPARPWTLTALAHVAGASPRHLSRLFNEHAGMGLPDYINRLRVALARELIAQTRLDMDRVAERCGFGSARQLRRAWKRLHDEAPHAARTRN</sequence>
<evidence type="ECO:0000313" key="5">
    <source>
        <dbReference type="Proteomes" id="UP000521199"/>
    </source>
</evidence>
<dbReference type="RefSeq" id="WP_183961432.1">
    <property type="nucleotide sequence ID" value="NZ_JACHHP010000004.1"/>
</dbReference>
<dbReference type="InterPro" id="IPR052158">
    <property type="entry name" value="INH-QAR"/>
</dbReference>
<evidence type="ECO:0000259" key="3">
    <source>
        <dbReference type="PROSITE" id="PS01124"/>
    </source>
</evidence>
<feature type="domain" description="HTH araC/xylS-type" evidence="3">
    <location>
        <begin position="233"/>
        <end position="331"/>
    </location>
</feature>
<dbReference type="Pfam" id="PF01965">
    <property type="entry name" value="DJ-1_PfpI"/>
    <property type="match status" value="1"/>
</dbReference>
<accession>A0A7W8G0Z9</accession>
<comment type="caution">
    <text evidence="4">The sequence shown here is derived from an EMBL/GenBank/DDBJ whole genome shotgun (WGS) entry which is preliminary data.</text>
</comment>
<dbReference type="Gene3D" id="1.10.10.60">
    <property type="entry name" value="Homeodomain-like"/>
    <property type="match status" value="1"/>
</dbReference>
<evidence type="ECO:0000256" key="1">
    <source>
        <dbReference type="ARBA" id="ARBA00023015"/>
    </source>
</evidence>
<evidence type="ECO:0000313" key="4">
    <source>
        <dbReference type="EMBL" id="MBB5208884.1"/>
    </source>
</evidence>
<gene>
    <name evidence="4" type="ORF">HNQ52_002434</name>
</gene>
<dbReference type="GO" id="GO:0043565">
    <property type="term" value="F:sequence-specific DNA binding"/>
    <property type="evidence" value="ECO:0007669"/>
    <property type="project" value="InterPro"/>
</dbReference>
<dbReference type="PANTHER" id="PTHR43130">
    <property type="entry name" value="ARAC-FAMILY TRANSCRIPTIONAL REGULATOR"/>
    <property type="match status" value="1"/>
</dbReference>
<dbReference type="Pfam" id="PF12833">
    <property type="entry name" value="HTH_18"/>
    <property type="match status" value="1"/>
</dbReference>
<organism evidence="4 5">
    <name type="scientific">Chiayiivirga flava</name>
    <dbReference type="NCBI Taxonomy" id="659595"/>
    <lineage>
        <taxon>Bacteria</taxon>
        <taxon>Pseudomonadati</taxon>
        <taxon>Pseudomonadota</taxon>
        <taxon>Gammaproteobacteria</taxon>
        <taxon>Lysobacterales</taxon>
        <taxon>Lysobacteraceae</taxon>
        <taxon>Chiayiivirga</taxon>
    </lineage>
</organism>
<dbReference type="SUPFAM" id="SSF52317">
    <property type="entry name" value="Class I glutamine amidotransferase-like"/>
    <property type="match status" value="1"/>
</dbReference>
<dbReference type="PANTHER" id="PTHR43130:SF3">
    <property type="entry name" value="HTH-TYPE TRANSCRIPTIONAL REGULATOR RV1931C"/>
    <property type="match status" value="1"/>
</dbReference>
<keyword evidence="1" id="KW-0805">Transcription regulation</keyword>
<name>A0A7W8G0Z9_9GAMM</name>
<reference evidence="4 5" key="1">
    <citation type="submission" date="2020-08" db="EMBL/GenBank/DDBJ databases">
        <title>Genomic Encyclopedia of Type Strains, Phase IV (KMG-IV): sequencing the most valuable type-strain genomes for metagenomic binning, comparative biology and taxonomic classification.</title>
        <authorList>
            <person name="Goeker M."/>
        </authorList>
    </citation>
    <scope>NUCLEOTIDE SEQUENCE [LARGE SCALE GENOMIC DNA]</scope>
    <source>
        <strain evidence="4 5">DSM 24163</strain>
    </source>
</reference>
<dbReference type="PROSITE" id="PS01124">
    <property type="entry name" value="HTH_ARAC_FAMILY_2"/>
    <property type="match status" value="1"/>
</dbReference>
<protein>
    <submittedName>
        <fullName evidence="4">Transcriptional regulator GlxA family with amidase domain</fullName>
    </submittedName>
</protein>
<dbReference type="InterPro" id="IPR029062">
    <property type="entry name" value="Class_I_gatase-like"/>
</dbReference>
<dbReference type="Proteomes" id="UP000521199">
    <property type="component" value="Unassembled WGS sequence"/>
</dbReference>
<dbReference type="InterPro" id="IPR018060">
    <property type="entry name" value="HTH_AraC"/>
</dbReference>
<keyword evidence="5" id="KW-1185">Reference proteome</keyword>
<dbReference type="Gene3D" id="3.40.50.880">
    <property type="match status" value="1"/>
</dbReference>
<keyword evidence="2" id="KW-0804">Transcription</keyword>
<proteinExistence type="predicted"/>
<dbReference type="InterPro" id="IPR009057">
    <property type="entry name" value="Homeodomain-like_sf"/>
</dbReference>
<evidence type="ECO:0000256" key="2">
    <source>
        <dbReference type="ARBA" id="ARBA00023163"/>
    </source>
</evidence>
<dbReference type="SMART" id="SM00342">
    <property type="entry name" value="HTH_ARAC"/>
    <property type="match status" value="1"/>
</dbReference>
<dbReference type="InterPro" id="IPR002818">
    <property type="entry name" value="DJ-1/PfpI"/>
</dbReference>
<dbReference type="AlphaFoldDB" id="A0A7W8G0Z9"/>